<keyword evidence="2" id="KW-1133">Transmembrane helix</keyword>
<feature type="region of interest" description="Disordered" evidence="1">
    <location>
        <begin position="213"/>
        <end position="250"/>
    </location>
</feature>
<evidence type="ECO:0000313" key="3">
    <source>
        <dbReference type="EMBL" id="CED84521.1"/>
    </source>
</evidence>
<feature type="transmembrane region" description="Helical" evidence="2">
    <location>
        <begin position="100"/>
        <end position="127"/>
    </location>
</feature>
<organism evidence="3">
    <name type="scientific">Phaffia rhodozyma</name>
    <name type="common">Yeast</name>
    <name type="synonym">Xanthophyllomyces dendrorhous</name>
    <dbReference type="NCBI Taxonomy" id="264483"/>
    <lineage>
        <taxon>Eukaryota</taxon>
        <taxon>Fungi</taxon>
        <taxon>Dikarya</taxon>
        <taxon>Basidiomycota</taxon>
        <taxon>Agaricomycotina</taxon>
        <taxon>Tremellomycetes</taxon>
        <taxon>Cystofilobasidiales</taxon>
        <taxon>Mrakiaceae</taxon>
        <taxon>Phaffia</taxon>
    </lineage>
</organism>
<dbReference type="AlphaFoldDB" id="A0A0F7SST4"/>
<sequence>MPAILLSAYQPFPVLSPRYSKASRRGLQSGSTEASWQNSIVVCLQQQCQAQQNLDTAYDQFVTFCTQSYKTFTLAEPSFTRTTATPSATSTSSGTSSQPMVINVSAIMAAVCSLFLLIGFIFGVIGVRDKLKHQKQMLKSGSLRSRENGRRVELEDNAKSKVQMAQMLSGVGSRNDMVSVQLDEDTEERLERLRLARTERAENARVIRVEDMDRRASGSSSAESVTIPSDFSPTSSFSSYHPDPRKSRSISSLRYSSGYMEYPDCTRDLCFDNKYNNHNRDQEEEEDAVEGLNQHVWMPSANPSSDPRPFFSSGGVTLMRSEVFPDARETESSDTIEGDISEFLYDDEADDERLTWGGSLPAGKRNSLWRSAF</sequence>
<proteinExistence type="predicted"/>
<reference evidence="3" key="1">
    <citation type="submission" date="2014-08" db="EMBL/GenBank/DDBJ databases">
        <authorList>
            <person name="Sharma Rahul"/>
            <person name="Thines Marco"/>
        </authorList>
    </citation>
    <scope>NUCLEOTIDE SEQUENCE</scope>
</reference>
<name>A0A0F7SST4_PHARH</name>
<feature type="region of interest" description="Disordered" evidence="1">
    <location>
        <begin position="138"/>
        <end position="157"/>
    </location>
</feature>
<evidence type="ECO:0000256" key="1">
    <source>
        <dbReference type="SAM" id="MobiDB-lite"/>
    </source>
</evidence>
<dbReference type="EMBL" id="LN483166">
    <property type="protein sequence ID" value="CED84521.1"/>
    <property type="molecule type" value="Genomic_DNA"/>
</dbReference>
<keyword evidence="2" id="KW-0812">Transmembrane</keyword>
<feature type="compositionally biased region" description="Low complexity" evidence="1">
    <location>
        <begin position="228"/>
        <end position="239"/>
    </location>
</feature>
<protein>
    <submittedName>
        <fullName evidence="3">Uncharacterized protein</fullName>
    </submittedName>
</protein>
<feature type="compositionally biased region" description="Basic and acidic residues" evidence="1">
    <location>
        <begin position="144"/>
        <end position="157"/>
    </location>
</feature>
<accession>A0A0F7SST4</accession>
<feature type="compositionally biased region" description="Polar residues" evidence="1">
    <location>
        <begin position="217"/>
        <end position="227"/>
    </location>
</feature>
<evidence type="ECO:0000256" key="2">
    <source>
        <dbReference type="SAM" id="Phobius"/>
    </source>
</evidence>
<keyword evidence="2" id="KW-0472">Membrane</keyword>